<gene>
    <name evidence="1" type="ORF">PYS61_02865</name>
</gene>
<sequence length="215" mass="23561">MSDYQKFQAEILDVKLTVEAANTFTADFINCNAADFAIEKVGDTIKLIQKKRVQINRNWHTWIIEGMCEVKITLPASLEFCRIAAASGIVIVQGLQLKQLEVEVSDGTATAKDVQADEVRLFCEDGIANGKNIIVRKLCKISTDNGVSKLSGKLNFPYELSVVCENGLMDSEEEEQRELYAADNLPDAAAIGGTAASPAQYLVYCENGIATYNLI</sequence>
<evidence type="ECO:0000313" key="1">
    <source>
        <dbReference type="EMBL" id="WEG36125.1"/>
    </source>
</evidence>
<accession>A0ABY8CBC1</accession>
<dbReference type="EMBL" id="CP118868">
    <property type="protein sequence ID" value="WEG36125.1"/>
    <property type="molecule type" value="Genomic_DNA"/>
</dbReference>
<name>A0ABY8CBC1_9FIRM</name>
<dbReference type="Proteomes" id="UP001220478">
    <property type="component" value="Chromosome"/>
</dbReference>
<protein>
    <submittedName>
        <fullName evidence="1">Uncharacterized protein</fullName>
    </submittedName>
</protein>
<dbReference type="RefSeq" id="WP_315572132.1">
    <property type="nucleotide sequence ID" value="NZ_CP118868.1"/>
</dbReference>
<organism evidence="1 2">
    <name type="scientific">Amygdalobacter indicium</name>
    <dbReference type="NCBI Taxonomy" id="3029272"/>
    <lineage>
        <taxon>Bacteria</taxon>
        <taxon>Bacillati</taxon>
        <taxon>Bacillota</taxon>
        <taxon>Clostridia</taxon>
        <taxon>Eubacteriales</taxon>
        <taxon>Oscillospiraceae</taxon>
        <taxon>Amygdalobacter</taxon>
    </lineage>
</organism>
<reference evidence="1 2" key="1">
    <citation type="submission" date="2023-02" db="EMBL/GenBank/DDBJ databases">
        <title>Novel Oscillospiraceae bacterial genomes.</title>
        <authorList>
            <person name="Srinivasan S."/>
            <person name="Austin M.N."/>
            <person name="Fiedler T.L."/>
            <person name="Strenk S.M."/>
            <person name="Agnew K.J."/>
            <person name="Nagana Gowda G.A."/>
            <person name="Raftery D."/>
            <person name="Beamer M.A."/>
            <person name="Achilles S.L."/>
            <person name="Wiesenfeld H.C."/>
            <person name="Fredricks D.N."/>
            <person name="Hillier S.L."/>
        </authorList>
    </citation>
    <scope>NUCLEOTIDE SEQUENCE [LARGE SCALE GENOMIC DNA]</scope>
    <source>
        <strain evidence="1 2">CHIC02 1186E3-8</strain>
    </source>
</reference>
<evidence type="ECO:0000313" key="2">
    <source>
        <dbReference type="Proteomes" id="UP001220478"/>
    </source>
</evidence>
<proteinExistence type="predicted"/>
<keyword evidence="2" id="KW-1185">Reference proteome</keyword>